<dbReference type="SUPFAM" id="SSF47384">
    <property type="entry name" value="Homodimeric domain of signal transducing histidine kinase"/>
    <property type="match status" value="1"/>
</dbReference>
<dbReference type="Gene3D" id="3.30.565.10">
    <property type="entry name" value="Histidine kinase-like ATPase, C-terminal domain"/>
    <property type="match status" value="1"/>
</dbReference>
<dbReference type="EC" id="2.7.13.3" evidence="2"/>
<keyword evidence="12" id="KW-0175">Coiled coil</keyword>
<dbReference type="InterPro" id="IPR011006">
    <property type="entry name" value="CheY-like_superfamily"/>
</dbReference>
<reference evidence="15 16" key="1">
    <citation type="submission" date="2018-05" db="EMBL/GenBank/DDBJ databases">
        <title>Genomic Encyclopedia of Type Strains, Phase IV (KMG-IV): sequencing the most valuable type-strain genomes for metagenomic binning, comparative biology and taxonomic classification.</title>
        <authorList>
            <person name="Goeker M."/>
        </authorList>
    </citation>
    <scope>NUCLEOTIDE SEQUENCE [LARGE SCALE GENOMIC DNA]</scope>
    <source>
        <strain evidence="15 16">DSM 16097</strain>
    </source>
</reference>
<dbReference type="OrthoDB" id="9801651at2"/>
<organism evidence="15 16">
    <name type="scientific">Roseicyclus mahoneyensis</name>
    <dbReference type="NCBI Taxonomy" id="164332"/>
    <lineage>
        <taxon>Bacteria</taxon>
        <taxon>Pseudomonadati</taxon>
        <taxon>Pseudomonadota</taxon>
        <taxon>Alphaproteobacteria</taxon>
        <taxon>Rhodobacterales</taxon>
        <taxon>Roseobacteraceae</taxon>
        <taxon>Roseicyclus</taxon>
    </lineage>
</organism>
<dbReference type="Gene3D" id="3.30.450.20">
    <property type="entry name" value="PAS domain"/>
    <property type="match status" value="1"/>
</dbReference>
<name>A0A316GLS3_9RHOB</name>
<dbReference type="AlphaFoldDB" id="A0A316GLS3"/>
<dbReference type="PROSITE" id="PS50110">
    <property type="entry name" value="RESPONSE_REGULATORY"/>
    <property type="match status" value="1"/>
</dbReference>
<dbReference type="Gene3D" id="1.10.287.130">
    <property type="match status" value="1"/>
</dbReference>
<protein>
    <recommendedName>
        <fullName evidence="10">Sensory/regulatory protein RpfC</fullName>
        <ecNumber evidence="2">2.7.13.3</ecNumber>
    </recommendedName>
</protein>
<evidence type="ECO:0000313" key="16">
    <source>
        <dbReference type="Proteomes" id="UP000245708"/>
    </source>
</evidence>
<dbReference type="InterPro" id="IPR003661">
    <property type="entry name" value="HisK_dim/P_dom"/>
</dbReference>
<dbReference type="InterPro" id="IPR003594">
    <property type="entry name" value="HATPase_dom"/>
</dbReference>
<evidence type="ECO:0000313" key="15">
    <source>
        <dbReference type="EMBL" id="PWK61647.1"/>
    </source>
</evidence>
<dbReference type="CDD" id="cd00082">
    <property type="entry name" value="HisKA"/>
    <property type="match status" value="1"/>
</dbReference>
<dbReference type="PRINTS" id="PR00344">
    <property type="entry name" value="BCTRLSENSOR"/>
</dbReference>
<evidence type="ECO:0000256" key="6">
    <source>
        <dbReference type="ARBA" id="ARBA00022777"/>
    </source>
</evidence>
<keyword evidence="6 15" id="KW-0418">Kinase</keyword>
<dbReference type="InterPro" id="IPR036097">
    <property type="entry name" value="HisK_dim/P_sf"/>
</dbReference>
<evidence type="ECO:0000256" key="5">
    <source>
        <dbReference type="ARBA" id="ARBA00022741"/>
    </source>
</evidence>
<feature type="domain" description="Response regulatory" evidence="14">
    <location>
        <begin position="604"/>
        <end position="723"/>
    </location>
</feature>
<keyword evidence="7" id="KW-0067">ATP-binding</keyword>
<dbReference type="InterPro" id="IPR036890">
    <property type="entry name" value="HATPase_C_sf"/>
</dbReference>
<dbReference type="CDD" id="cd17546">
    <property type="entry name" value="REC_hyHK_CKI1_RcsC-like"/>
    <property type="match status" value="1"/>
</dbReference>
<comment type="subunit">
    <text evidence="9">At low DSF concentrations, interacts with RpfF.</text>
</comment>
<dbReference type="RefSeq" id="WP_109666694.1">
    <property type="nucleotide sequence ID" value="NZ_QGGW01000002.1"/>
</dbReference>
<dbReference type="CDD" id="cd16922">
    <property type="entry name" value="HATPase_EvgS-ArcB-TorS-like"/>
    <property type="match status" value="1"/>
</dbReference>
<dbReference type="PANTHER" id="PTHR45339:SF5">
    <property type="entry name" value="HISTIDINE KINASE"/>
    <property type="match status" value="1"/>
</dbReference>
<evidence type="ECO:0000256" key="2">
    <source>
        <dbReference type="ARBA" id="ARBA00012438"/>
    </source>
</evidence>
<evidence type="ECO:0000256" key="11">
    <source>
        <dbReference type="PROSITE-ProRule" id="PRU00169"/>
    </source>
</evidence>
<dbReference type="FunFam" id="3.30.565.10:FF:000010">
    <property type="entry name" value="Sensor histidine kinase RcsC"/>
    <property type="match status" value="1"/>
</dbReference>
<evidence type="ECO:0000256" key="10">
    <source>
        <dbReference type="ARBA" id="ARBA00068150"/>
    </source>
</evidence>
<proteinExistence type="predicted"/>
<evidence type="ECO:0000256" key="12">
    <source>
        <dbReference type="SAM" id="Coils"/>
    </source>
</evidence>
<keyword evidence="8" id="KW-0902">Two-component regulatory system</keyword>
<comment type="catalytic activity">
    <reaction evidence="1">
        <text>ATP + protein L-histidine = ADP + protein N-phospho-L-histidine.</text>
        <dbReference type="EC" id="2.7.13.3"/>
    </reaction>
</comment>
<comment type="caution">
    <text evidence="15">The sequence shown here is derived from an EMBL/GenBank/DDBJ whole genome shotgun (WGS) entry which is preliminary data.</text>
</comment>
<keyword evidence="5" id="KW-0547">Nucleotide-binding</keyword>
<dbReference type="GO" id="GO:0005524">
    <property type="term" value="F:ATP binding"/>
    <property type="evidence" value="ECO:0007669"/>
    <property type="project" value="UniProtKB-KW"/>
</dbReference>
<evidence type="ECO:0000256" key="1">
    <source>
        <dbReference type="ARBA" id="ARBA00000085"/>
    </source>
</evidence>
<keyword evidence="16" id="KW-1185">Reference proteome</keyword>
<evidence type="ECO:0000256" key="4">
    <source>
        <dbReference type="ARBA" id="ARBA00022679"/>
    </source>
</evidence>
<evidence type="ECO:0000256" key="3">
    <source>
        <dbReference type="ARBA" id="ARBA00022553"/>
    </source>
</evidence>
<dbReference type="InterPro" id="IPR001789">
    <property type="entry name" value="Sig_transdc_resp-reg_receiver"/>
</dbReference>
<dbReference type="InterPro" id="IPR004358">
    <property type="entry name" value="Sig_transdc_His_kin-like_C"/>
</dbReference>
<dbReference type="GO" id="GO:0000155">
    <property type="term" value="F:phosphorelay sensor kinase activity"/>
    <property type="evidence" value="ECO:0007669"/>
    <property type="project" value="InterPro"/>
</dbReference>
<dbReference type="Proteomes" id="UP000245708">
    <property type="component" value="Unassembled WGS sequence"/>
</dbReference>
<dbReference type="EMBL" id="QGGW01000002">
    <property type="protein sequence ID" value="PWK61647.1"/>
    <property type="molecule type" value="Genomic_DNA"/>
</dbReference>
<dbReference type="Pfam" id="PF12860">
    <property type="entry name" value="PAS_7"/>
    <property type="match status" value="1"/>
</dbReference>
<feature type="coiled-coil region" evidence="12">
    <location>
        <begin position="195"/>
        <end position="225"/>
    </location>
</feature>
<evidence type="ECO:0000256" key="7">
    <source>
        <dbReference type="ARBA" id="ARBA00022840"/>
    </source>
</evidence>
<dbReference type="PANTHER" id="PTHR45339">
    <property type="entry name" value="HYBRID SIGNAL TRANSDUCTION HISTIDINE KINASE J"/>
    <property type="match status" value="1"/>
</dbReference>
<dbReference type="PROSITE" id="PS50109">
    <property type="entry name" value="HIS_KIN"/>
    <property type="match status" value="1"/>
</dbReference>
<dbReference type="Pfam" id="PF02518">
    <property type="entry name" value="HATPase_c"/>
    <property type="match status" value="1"/>
</dbReference>
<keyword evidence="4" id="KW-0808">Transferase</keyword>
<evidence type="ECO:0000259" key="13">
    <source>
        <dbReference type="PROSITE" id="PS50109"/>
    </source>
</evidence>
<dbReference type="SUPFAM" id="SSF55874">
    <property type="entry name" value="ATPase domain of HSP90 chaperone/DNA topoisomerase II/histidine kinase"/>
    <property type="match status" value="1"/>
</dbReference>
<feature type="domain" description="Histidine kinase" evidence="13">
    <location>
        <begin position="225"/>
        <end position="448"/>
    </location>
</feature>
<dbReference type="Pfam" id="PF00512">
    <property type="entry name" value="HisKA"/>
    <property type="match status" value="1"/>
</dbReference>
<dbReference type="SUPFAM" id="SSF52172">
    <property type="entry name" value="CheY-like"/>
    <property type="match status" value="1"/>
</dbReference>
<evidence type="ECO:0000256" key="8">
    <source>
        <dbReference type="ARBA" id="ARBA00023012"/>
    </source>
</evidence>
<dbReference type="Gene3D" id="3.40.50.2300">
    <property type="match status" value="1"/>
</dbReference>
<dbReference type="FunFam" id="1.10.287.130:FF:000002">
    <property type="entry name" value="Two-component osmosensing histidine kinase"/>
    <property type="match status" value="1"/>
</dbReference>
<gene>
    <name evidence="15" type="ORF">C7455_102339</name>
</gene>
<feature type="modified residue" description="4-aspartylphosphate" evidence="11">
    <location>
        <position position="653"/>
    </location>
</feature>
<evidence type="ECO:0000259" key="14">
    <source>
        <dbReference type="PROSITE" id="PS50110"/>
    </source>
</evidence>
<keyword evidence="3 11" id="KW-0597">Phosphoprotein</keyword>
<dbReference type="SMART" id="SM00387">
    <property type="entry name" value="HATPase_c"/>
    <property type="match status" value="1"/>
</dbReference>
<evidence type="ECO:0000256" key="9">
    <source>
        <dbReference type="ARBA" id="ARBA00064003"/>
    </source>
</evidence>
<dbReference type="Pfam" id="PF00072">
    <property type="entry name" value="Response_reg"/>
    <property type="match status" value="1"/>
</dbReference>
<sequence>MSIHGFDDRLARERRARLQAERLLAQRSEELYSAHRKLAEHAHALSHTVIEQREANAALIGRTTQAQAALEVATEKADVAERRLWDSLSAVEDGFAIFDRDWRLVVANPAWLGAFDGAADVAPGASYEAILRIAADEGLVDLQGTAPVDWIDRMIARWEAPNVPQTDIRLFNGVYVRLIDKRTPEGDMVSLAVDITDTIRRERDLERARDEAEAAARAKSAFLANMSHEIRTPMNGVVAMADLLRDTMLTEEQRLFADTIRNSGEALLVIINDILDYSKIDAGKLVLHPESFDLQQMIQEIFQLMRPGLEGKALELRLDYDIFLPDRMIGDRGRIRQILTNLIGNAVKFTEKGHVTVRVVGAPRDHPPGQVPVRVVVEDTGIGIAPEMQAHVFGEFNQVESEANRRFDGTGLGLAITRKLVALMEGEIWLESEVGRGSSFGFAVSLAADPDAQAQPVEPLPSDRAEVWAITGGRMLPDTILAHLMRLRARLTETVGPVGGPAVPSAVLIAGMSGDGDDPIAALRLGGYGGPILCLCPTAPRADPLPGVRPISPTLSLQEFRAALVPDPDPGSHANVVDAAEHMPEPQPEPTPALLDPAPSRRLRILAAEDNKTNQLVFRTMLKGVEIDLHMVENGVLCVEAFRAASPDLIFTDISMPEMDGTEAARAIRALEAAHGLPPVPIIAMTAHAMDGDRDRILAAGIDGYMTKPLKKAELHAMIRAYAPEAVGKVGGLTASSRPVPV</sequence>
<dbReference type="SMART" id="SM00388">
    <property type="entry name" value="HisKA"/>
    <property type="match status" value="1"/>
</dbReference>
<dbReference type="SMART" id="SM00448">
    <property type="entry name" value="REC"/>
    <property type="match status" value="1"/>
</dbReference>
<dbReference type="InterPro" id="IPR005467">
    <property type="entry name" value="His_kinase_dom"/>
</dbReference>
<accession>A0A316GLS3</accession>